<protein>
    <submittedName>
        <fullName evidence="6">ATP-binding protein</fullName>
    </submittedName>
</protein>
<keyword evidence="2" id="KW-0547">Nucleotide-binding</keyword>
<dbReference type="Pfam" id="PF00004">
    <property type="entry name" value="AAA"/>
    <property type="match status" value="1"/>
</dbReference>
<organism evidence="6 7">
    <name type="scientific">Streptomyces catenulae</name>
    <dbReference type="NCBI Taxonomy" id="66875"/>
    <lineage>
        <taxon>Bacteria</taxon>
        <taxon>Bacillati</taxon>
        <taxon>Actinomycetota</taxon>
        <taxon>Actinomycetes</taxon>
        <taxon>Kitasatosporales</taxon>
        <taxon>Streptomycetaceae</taxon>
        <taxon>Streptomyces</taxon>
    </lineage>
</organism>
<evidence type="ECO:0000313" key="6">
    <source>
        <dbReference type="EMBL" id="MEU3708774.1"/>
    </source>
</evidence>
<dbReference type="InterPro" id="IPR003593">
    <property type="entry name" value="AAA+_ATPase"/>
</dbReference>
<sequence>MAGSGGTGPGAADDEAEGAALAAAVRAVLARLDAHAARTRGNGDGAGRAEGPADGDGPRGGADRAPAAAFPSPRALDDLTACFGLTAFEREVVLLAAAAELDPTTGARCAAACGDPERPHPTFSLALAALDAPHWSALTPVAPLRRWRLVELADETRLTTGRLRLDERILHFLAGAPYLDARLHGQLRRTAPPQTLPPAYERAAGRVAAGWTGGGPDAPLRVELVGGELRSRADIAAAAARRSGLGLYTMAAEDIPTDPAERDRFSRLWQREAILLPAALLVEVGELDREQHAAVDAFVAGAAVPLVVTGRDPRRTGHPRGERVTVPLLSDEEQLGLWTAAFADVPEITERHLTSLVAQFQLPPHVVRSAAASVRRDLPGADGLDAAGLAWRAGLTEARMGLDELGRRIEPRAGWDDLVLADRQVRILREIVAQVRQRATVYRDWGFAKALRNGLGVTALFAGGSGTGKTLAAEVMAEELGLDLFLVDLSQVVSKYIGETEKNLSRVFDAAERGGALLLFDEADALFGKRSEVKDSHDRYANLEVSYLLMRMEAYRGLAVLTTNMKKALDPAFLRRIRFVVDFPFPTERERTEIWRRVLPARAPTKGIDPALLAQLTVAGGSIRNIALSGAFLAAEEGDRLQMRHMLAAARTEYLKLERSLTPSEVHGWV</sequence>
<dbReference type="EMBL" id="JBEZVI010000001">
    <property type="protein sequence ID" value="MEU3708774.1"/>
    <property type="molecule type" value="Genomic_DNA"/>
</dbReference>
<comment type="caution">
    <text evidence="6">The sequence shown here is derived from an EMBL/GenBank/DDBJ whole genome shotgun (WGS) entry which is preliminary data.</text>
</comment>
<dbReference type="InterPro" id="IPR054472">
    <property type="entry name" value="WHD"/>
</dbReference>
<evidence type="ECO:0000313" key="7">
    <source>
        <dbReference type="Proteomes" id="UP001550853"/>
    </source>
</evidence>
<dbReference type="Proteomes" id="UP001550853">
    <property type="component" value="Unassembled WGS sequence"/>
</dbReference>
<accession>A0ABV2YSR7</accession>
<evidence type="ECO:0000256" key="1">
    <source>
        <dbReference type="ARBA" id="ARBA00006914"/>
    </source>
</evidence>
<dbReference type="InterPro" id="IPR050221">
    <property type="entry name" value="26S_Proteasome_ATPase"/>
</dbReference>
<feature type="region of interest" description="Disordered" evidence="4">
    <location>
        <begin position="37"/>
        <end position="69"/>
    </location>
</feature>
<dbReference type="Pfam" id="PF22977">
    <property type="entry name" value="WHD"/>
    <property type="match status" value="1"/>
</dbReference>
<dbReference type="InterPro" id="IPR003959">
    <property type="entry name" value="ATPase_AAA_core"/>
</dbReference>
<dbReference type="CDD" id="cd19481">
    <property type="entry name" value="RecA-like_protease"/>
    <property type="match status" value="1"/>
</dbReference>
<comment type="similarity">
    <text evidence="1">Belongs to the AAA ATPase family.</text>
</comment>
<dbReference type="GO" id="GO:0005524">
    <property type="term" value="F:ATP binding"/>
    <property type="evidence" value="ECO:0007669"/>
    <property type="project" value="UniProtKB-KW"/>
</dbReference>
<keyword evidence="7" id="KW-1185">Reference proteome</keyword>
<keyword evidence="3 6" id="KW-0067">ATP-binding</keyword>
<evidence type="ECO:0000259" key="5">
    <source>
        <dbReference type="SMART" id="SM00382"/>
    </source>
</evidence>
<dbReference type="InterPro" id="IPR027417">
    <property type="entry name" value="P-loop_NTPase"/>
</dbReference>
<name>A0ABV2YSR7_9ACTN</name>
<dbReference type="SUPFAM" id="SSF52540">
    <property type="entry name" value="P-loop containing nucleoside triphosphate hydrolases"/>
    <property type="match status" value="1"/>
</dbReference>
<evidence type="ECO:0000256" key="4">
    <source>
        <dbReference type="SAM" id="MobiDB-lite"/>
    </source>
</evidence>
<reference evidence="6 7" key="1">
    <citation type="submission" date="2024-06" db="EMBL/GenBank/DDBJ databases">
        <title>The Natural Products Discovery Center: Release of the First 8490 Sequenced Strains for Exploring Actinobacteria Biosynthetic Diversity.</title>
        <authorList>
            <person name="Kalkreuter E."/>
            <person name="Kautsar S.A."/>
            <person name="Yang D."/>
            <person name="Bader C.D."/>
            <person name="Teijaro C.N."/>
            <person name="Fluegel L."/>
            <person name="Davis C.M."/>
            <person name="Simpson J.R."/>
            <person name="Lauterbach L."/>
            <person name="Steele A.D."/>
            <person name="Gui C."/>
            <person name="Meng S."/>
            <person name="Li G."/>
            <person name="Viehrig K."/>
            <person name="Ye F."/>
            <person name="Su P."/>
            <person name="Kiefer A.F."/>
            <person name="Nichols A."/>
            <person name="Cepeda A.J."/>
            <person name="Yan W."/>
            <person name="Fan B."/>
            <person name="Jiang Y."/>
            <person name="Adhikari A."/>
            <person name="Zheng C.-J."/>
            <person name="Schuster L."/>
            <person name="Cowan T.M."/>
            <person name="Smanski M.J."/>
            <person name="Chevrette M.G."/>
            <person name="De Carvalho L.P.S."/>
            <person name="Shen B."/>
        </authorList>
    </citation>
    <scope>NUCLEOTIDE SEQUENCE [LARGE SCALE GENOMIC DNA]</scope>
    <source>
        <strain evidence="6 7">NPDC033039</strain>
    </source>
</reference>
<evidence type="ECO:0000256" key="3">
    <source>
        <dbReference type="ARBA" id="ARBA00022840"/>
    </source>
</evidence>
<feature type="domain" description="AAA+ ATPase" evidence="5">
    <location>
        <begin position="455"/>
        <end position="587"/>
    </location>
</feature>
<evidence type="ECO:0000256" key="2">
    <source>
        <dbReference type="ARBA" id="ARBA00022741"/>
    </source>
</evidence>
<gene>
    <name evidence="6" type="ORF">AB0E61_01580</name>
</gene>
<dbReference type="SMART" id="SM00382">
    <property type="entry name" value="AAA"/>
    <property type="match status" value="1"/>
</dbReference>
<dbReference type="RefSeq" id="WP_051739137.1">
    <property type="nucleotide sequence ID" value="NZ_JBEZVI010000001.1"/>
</dbReference>
<dbReference type="PANTHER" id="PTHR23073">
    <property type="entry name" value="26S PROTEASOME REGULATORY SUBUNIT"/>
    <property type="match status" value="1"/>
</dbReference>
<proteinExistence type="inferred from homology"/>
<dbReference type="Gene3D" id="3.40.50.300">
    <property type="entry name" value="P-loop containing nucleotide triphosphate hydrolases"/>
    <property type="match status" value="1"/>
</dbReference>